<dbReference type="PANTHER" id="PTHR33867">
    <property type="entry name" value="RIBOSOME MATURATION FACTOR RIMP"/>
    <property type="match status" value="1"/>
</dbReference>
<dbReference type="InterPro" id="IPR028998">
    <property type="entry name" value="RimP_C"/>
</dbReference>
<dbReference type="GO" id="GO:0006412">
    <property type="term" value="P:translation"/>
    <property type="evidence" value="ECO:0007669"/>
    <property type="project" value="TreeGrafter"/>
</dbReference>
<feature type="domain" description="Ribosome maturation factor RimP N-terminal" evidence="4">
    <location>
        <begin position="10"/>
        <end position="78"/>
    </location>
</feature>
<evidence type="ECO:0000259" key="4">
    <source>
        <dbReference type="Pfam" id="PF02576"/>
    </source>
</evidence>
<dbReference type="HAMAP" id="MF_01077">
    <property type="entry name" value="RimP"/>
    <property type="match status" value="1"/>
</dbReference>
<protein>
    <submittedName>
        <fullName evidence="6">Unannotated protein</fullName>
    </submittedName>
</protein>
<dbReference type="Gene3D" id="2.30.30.180">
    <property type="entry name" value="Ribosome maturation factor RimP, C-terminal domain"/>
    <property type="match status" value="1"/>
</dbReference>
<dbReference type="InterPro" id="IPR028989">
    <property type="entry name" value="RimP_N"/>
</dbReference>
<dbReference type="InterPro" id="IPR003728">
    <property type="entry name" value="Ribosome_maturation_RimP"/>
</dbReference>
<dbReference type="SUPFAM" id="SSF74942">
    <property type="entry name" value="YhbC-like, C-terminal domain"/>
    <property type="match status" value="1"/>
</dbReference>
<evidence type="ECO:0000256" key="1">
    <source>
        <dbReference type="ARBA" id="ARBA00022490"/>
    </source>
</evidence>
<dbReference type="SUPFAM" id="SSF75420">
    <property type="entry name" value="YhbC-like, N-terminal domain"/>
    <property type="match status" value="1"/>
</dbReference>
<evidence type="ECO:0000259" key="5">
    <source>
        <dbReference type="Pfam" id="PF17384"/>
    </source>
</evidence>
<dbReference type="PANTHER" id="PTHR33867:SF1">
    <property type="entry name" value="RIBOSOME MATURATION FACTOR RIMP"/>
    <property type="match status" value="1"/>
</dbReference>
<evidence type="ECO:0000256" key="3">
    <source>
        <dbReference type="SAM" id="MobiDB-lite"/>
    </source>
</evidence>
<evidence type="ECO:0000313" key="6">
    <source>
        <dbReference type="EMBL" id="CAB4322537.1"/>
    </source>
</evidence>
<dbReference type="GO" id="GO:0000028">
    <property type="term" value="P:ribosomal small subunit assembly"/>
    <property type="evidence" value="ECO:0007669"/>
    <property type="project" value="TreeGrafter"/>
</dbReference>
<keyword evidence="2" id="KW-0690">Ribosome biogenesis</keyword>
<sequence>MSVPDRVRALVEPIVAGLELELFDLEQAGAVLRVTLDKPGGVDVADLTATTRALSRAFDEHDPIAGQYTLEVSSPGLERQLRTPRHWEWAANRVVSIKTVSDFPGGRRFTGVVTHSDETSVTIALDEPVGESITFDYVDIEKARTIFVWAAAPKPGGPKSKPAPPTGAGTKAAASAAPKQKKVQS</sequence>
<feature type="region of interest" description="Disordered" evidence="3">
    <location>
        <begin position="151"/>
        <end position="185"/>
    </location>
</feature>
<evidence type="ECO:0000256" key="2">
    <source>
        <dbReference type="ARBA" id="ARBA00022517"/>
    </source>
</evidence>
<dbReference type="EMBL" id="CAEMXZ010000007">
    <property type="protein sequence ID" value="CAB4322537.1"/>
    <property type="molecule type" value="Genomic_DNA"/>
</dbReference>
<dbReference type="CDD" id="cd01734">
    <property type="entry name" value="YlxS_C"/>
    <property type="match status" value="1"/>
</dbReference>
<dbReference type="Pfam" id="PF02576">
    <property type="entry name" value="RimP_N"/>
    <property type="match status" value="1"/>
</dbReference>
<dbReference type="AlphaFoldDB" id="A0A6J5YDS9"/>
<dbReference type="Gene3D" id="3.30.300.70">
    <property type="entry name" value="RimP-like superfamily, N-terminal"/>
    <property type="match status" value="1"/>
</dbReference>
<feature type="domain" description="Ribosome maturation factor RimP C-terminal" evidence="5">
    <location>
        <begin position="81"/>
        <end position="149"/>
    </location>
</feature>
<name>A0A6J5YDS9_9ZZZZ</name>
<feature type="compositionally biased region" description="Low complexity" evidence="3">
    <location>
        <begin position="151"/>
        <end position="178"/>
    </location>
</feature>
<proteinExistence type="inferred from homology"/>
<dbReference type="InterPro" id="IPR035956">
    <property type="entry name" value="RimP_N_sf"/>
</dbReference>
<reference evidence="6" key="1">
    <citation type="submission" date="2020-05" db="EMBL/GenBank/DDBJ databases">
        <authorList>
            <person name="Chiriac C."/>
            <person name="Salcher M."/>
            <person name="Ghai R."/>
            <person name="Kavagutti S V."/>
        </authorList>
    </citation>
    <scope>NUCLEOTIDE SEQUENCE</scope>
</reference>
<accession>A0A6J5YDS9</accession>
<dbReference type="InterPro" id="IPR036847">
    <property type="entry name" value="RimP_C_sf"/>
</dbReference>
<dbReference type="GO" id="GO:0005829">
    <property type="term" value="C:cytosol"/>
    <property type="evidence" value="ECO:0007669"/>
    <property type="project" value="TreeGrafter"/>
</dbReference>
<organism evidence="6">
    <name type="scientific">freshwater metagenome</name>
    <dbReference type="NCBI Taxonomy" id="449393"/>
    <lineage>
        <taxon>unclassified sequences</taxon>
        <taxon>metagenomes</taxon>
        <taxon>ecological metagenomes</taxon>
    </lineage>
</organism>
<keyword evidence="1" id="KW-0963">Cytoplasm</keyword>
<dbReference type="Pfam" id="PF17384">
    <property type="entry name" value="DUF150_C"/>
    <property type="match status" value="1"/>
</dbReference>
<gene>
    <name evidence="6" type="ORF">UFOPK1392_00272</name>
</gene>